<dbReference type="SUPFAM" id="SSF110857">
    <property type="entry name" value="Gamma-glutamyl cyclotransferase-like"/>
    <property type="match status" value="1"/>
</dbReference>
<evidence type="ECO:0000313" key="3">
    <source>
        <dbReference type="Proteomes" id="UP001305414"/>
    </source>
</evidence>
<keyword evidence="3" id="KW-1185">Reference proteome</keyword>
<feature type="domain" description="Gamma-glutamylcyclotransferase AIG2-like" evidence="1">
    <location>
        <begin position="89"/>
        <end position="198"/>
    </location>
</feature>
<dbReference type="Proteomes" id="UP001305414">
    <property type="component" value="Unassembled WGS sequence"/>
</dbReference>
<dbReference type="CDD" id="cd06661">
    <property type="entry name" value="GGCT_like"/>
    <property type="match status" value="1"/>
</dbReference>
<dbReference type="InterPro" id="IPR036568">
    <property type="entry name" value="GGCT-like_sf"/>
</dbReference>
<comment type="caution">
    <text evidence="2">The sequence shown here is derived from an EMBL/GenBank/DDBJ whole genome shotgun (WGS) entry which is preliminary data.</text>
</comment>
<gene>
    <name evidence="2" type="ORF">RRF57_003481</name>
</gene>
<dbReference type="Gene3D" id="3.10.490.10">
    <property type="entry name" value="Gamma-glutamyl cyclotransferase-like"/>
    <property type="match status" value="1"/>
</dbReference>
<evidence type="ECO:0000259" key="1">
    <source>
        <dbReference type="Pfam" id="PF06094"/>
    </source>
</evidence>
<dbReference type="AlphaFoldDB" id="A0AAN7UKA8"/>
<accession>A0AAN7UKA8</accession>
<organism evidence="2 3">
    <name type="scientific">Xylaria bambusicola</name>
    <dbReference type="NCBI Taxonomy" id="326684"/>
    <lineage>
        <taxon>Eukaryota</taxon>
        <taxon>Fungi</taxon>
        <taxon>Dikarya</taxon>
        <taxon>Ascomycota</taxon>
        <taxon>Pezizomycotina</taxon>
        <taxon>Sordariomycetes</taxon>
        <taxon>Xylariomycetidae</taxon>
        <taxon>Xylariales</taxon>
        <taxon>Xylariaceae</taxon>
        <taxon>Xylaria</taxon>
    </lineage>
</organism>
<dbReference type="Pfam" id="PF06094">
    <property type="entry name" value="GGACT"/>
    <property type="match status" value="1"/>
</dbReference>
<name>A0AAN7UKA8_9PEZI</name>
<dbReference type="EMBL" id="JAWHQM010000006">
    <property type="protein sequence ID" value="KAK5627766.1"/>
    <property type="molecule type" value="Genomic_DNA"/>
</dbReference>
<reference evidence="2 3" key="1">
    <citation type="submission" date="2023-10" db="EMBL/GenBank/DDBJ databases">
        <title>Draft genome sequence of Xylaria bambusicola isolate GMP-LS, the root and basal stem rot pathogen of sugarcane in Indonesia.</title>
        <authorList>
            <person name="Selvaraj P."/>
            <person name="Muralishankar V."/>
            <person name="Muruganantham S."/>
            <person name="Sp S."/>
            <person name="Haryani S."/>
            <person name="Lau K.J.X."/>
            <person name="Naqvi N.I."/>
        </authorList>
    </citation>
    <scope>NUCLEOTIDE SEQUENCE [LARGE SCALE GENOMIC DNA]</scope>
    <source>
        <strain evidence="2">GMP-LS</strain>
    </source>
</reference>
<sequence>MKFPSPTQETFDLPYNTLPRDQISPPNAAEIIAALPPIDYIKPANDDDDAEADAHNAAVLAISTSSPRRRSTTSPIATTPTITFTPFYFFFYGSLQIPEVLHAVCDMPEGSPELILRSGASIKDWKVRMWGPFPALVPAFKEDDAVEGVVWLCESPEHVASLCHYETDMYRIAYCDVTLPKENGDGEEVIENARMFVSTFKPDELGPGEFDKEAYLKRRGW</sequence>
<dbReference type="InterPro" id="IPR009288">
    <property type="entry name" value="AIG2-like_dom"/>
</dbReference>
<proteinExistence type="predicted"/>
<evidence type="ECO:0000313" key="2">
    <source>
        <dbReference type="EMBL" id="KAK5627766.1"/>
    </source>
</evidence>
<protein>
    <recommendedName>
        <fullName evidence="1">Gamma-glutamylcyclotransferase AIG2-like domain-containing protein</fullName>
    </recommendedName>
</protein>
<dbReference type="InterPro" id="IPR013024">
    <property type="entry name" value="GGCT-like"/>
</dbReference>